<organism evidence="2 3">
    <name type="scientific">Burkholderia multivorans</name>
    <dbReference type="NCBI Taxonomy" id="87883"/>
    <lineage>
        <taxon>Bacteria</taxon>
        <taxon>Pseudomonadati</taxon>
        <taxon>Pseudomonadota</taxon>
        <taxon>Betaproteobacteria</taxon>
        <taxon>Burkholderiales</taxon>
        <taxon>Burkholderiaceae</taxon>
        <taxon>Burkholderia</taxon>
        <taxon>Burkholderia cepacia complex</taxon>
    </lineage>
</organism>
<sequence>MRKKFIASTLVAIALAAGAVCNAIAVPSTQFTQAFSPAEYQALAVEQRQIYVAGALDTVRIFAPSAELRNFYNVCLTRTTLAQVTAVVDARASHPEPIDQGLMPLIVNNAVAAECNRSGFRY</sequence>
<dbReference type="Proteomes" id="UP000238982">
    <property type="component" value="Unassembled WGS sequence"/>
</dbReference>
<evidence type="ECO:0000256" key="1">
    <source>
        <dbReference type="SAM" id="SignalP"/>
    </source>
</evidence>
<comment type="caution">
    <text evidence="2">The sequence shown here is derived from an EMBL/GenBank/DDBJ whole genome shotgun (WGS) entry which is preliminary data.</text>
</comment>
<accession>A0A2S9M9X8</accession>
<dbReference type="OrthoDB" id="9135286at2"/>
<evidence type="ECO:0008006" key="4">
    <source>
        <dbReference type="Google" id="ProtNLM"/>
    </source>
</evidence>
<keyword evidence="1" id="KW-0732">Signal</keyword>
<proteinExistence type="predicted"/>
<reference evidence="2 3" key="1">
    <citation type="submission" date="2018-03" db="EMBL/GenBank/DDBJ databases">
        <authorList>
            <person name="Keele B.F."/>
        </authorList>
    </citation>
    <scope>NUCLEOTIDE SEQUENCE [LARGE SCALE GENOMIC DNA]</scope>
    <source>
        <strain evidence="2 3">AU19729</strain>
    </source>
</reference>
<evidence type="ECO:0000313" key="3">
    <source>
        <dbReference type="Proteomes" id="UP000238982"/>
    </source>
</evidence>
<feature type="signal peptide" evidence="1">
    <location>
        <begin position="1"/>
        <end position="25"/>
    </location>
</feature>
<dbReference type="EMBL" id="PVGH01000051">
    <property type="protein sequence ID" value="PRF61591.1"/>
    <property type="molecule type" value="Genomic_DNA"/>
</dbReference>
<evidence type="ECO:0000313" key="2">
    <source>
        <dbReference type="EMBL" id="PRF61591.1"/>
    </source>
</evidence>
<dbReference type="AlphaFoldDB" id="A0A2S9M9X8"/>
<feature type="chain" id="PRO_5041067198" description="DUF732 domain-containing protein" evidence="1">
    <location>
        <begin position="26"/>
        <end position="122"/>
    </location>
</feature>
<protein>
    <recommendedName>
        <fullName evidence="4">DUF732 domain-containing protein</fullName>
    </recommendedName>
</protein>
<gene>
    <name evidence="2" type="ORF">C6Q15_11445</name>
</gene>
<name>A0A2S9M9X8_9BURK</name>
<dbReference type="RefSeq" id="WP_009692923.1">
    <property type="nucleotide sequence ID" value="NZ_CAJHCK010000026.1"/>
</dbReference>